<name>F2UR68_SALR5</name>
<protein>
    <submittedName>
        <fullName evidence="2">Uncharacterized protein</fullName>
    </submittedName>
</protein>
<feature type="region of interest" description="Disordered" evidence="1">
    <location>
        <begin position="44"/>
        <end position="105"/>
    </location>
</feature>
<organism evidence="3">
    <name type="scientific">Salpingoeca rosetta (strain ATCC 50818 / BSB-021)</name>
    <dbReference type="NCBI Taxonomy" id="946362"/>
    <lineage>
        <taxon>Eukaryota</taxon>
        <taxon>Choanoflagellata</taxon>
        <taxon>Craspedida</taxon>
        <taxon>Salpingoecidae</taxon>
        <taxon>Salpingoeca</taxon>
    </lineage>
</organism>
<dbReference type="RefSeq" id="XP_004988448.1">
    <property type="nucleotide sequence ID" value="XM_004988391.1"/>
</dbReference>
<dbReference type="EMBL" id="GL832990">
    <property type="protein sequence ID" value="EGD80123.1"/>
    <property type="molecule type" value="Genomic_DNA"/>
</dbReference>
<sequence>MRPRIQQVKQKLTELPEVHTDEQKMMAARARQVERNLRLAEEAERLRQEKKRQEKLEDKATKKPLRRQFGDDDAGPRSNLAPSLLGRGDGGARPRFRRPPARRGG</sequence>
<dbReference type="Proteomes" id="UP000007799">
    <property type="component" value="Unassembled WGS sequence"/>
</dbReference>
<keyword evidence="3" id="KW-1185">Reference proteome</keyword>
<proteinExistence type="predicted"/>
<dbReference type="KEGG" id="sre:PTSG_10397"/>
<dbReference type="AlphaFoldDB" id="F2UR68"/>
<evidence type="ECO:0000313" key="2">
    <source>
        <dbReference type="EMBL" id="EGD80123.1"/>
    </source>
</evidence>
<dbReference type="GeneID" id="16068978"/>
<feature type="compositionally biased region" description="Basic residues" evidence="1">
    <location>
        <begin position="94"/>
        <end position="105"/>
    </location>
</feature>
<feature type="region of interest" description="Disordered" evidence="1">
    <location>
        <begin position="1"/>
        <end position="23"/>
    </location>
</feature>
<feature type="compositionally biased region" description="Basic and acidic residues" evidence="1">
    <location>
        <begin position="11"/>
        <end position="23"/>
    </location>
</feature>
<dbReference type="InParanoid" id="F2UR68"/>
<gene>
    <name evidence="2" type="ORF">PTSG_10397</name>
</gene>
<evidence type="ECO:0000313" key="3">
    <source>
        <dbReference type="Proteomes" id="UP000007799"/>
    </source>
</evidence>
<accession>F2UR68</accession>
<feature type="compositionally biased region" description="Basic and acidic residues" evidence="1">
    <location>
        <begin position="44"/>
        <end position="61"/>
    </location>
</feature>
<evidence type="ECO:0000256" key="1">
    <source>
        <dbReference type="SAM" id="MobiDB-lite"/>
    </source>
</evidence>
<reference evidence="2" key="1">
    <citation type="submission" date="2009-08" db="EMBL/GenBank/DDBJ databases">
        <title>Annotation of Salpingoeca rosetta.</title>
        <authorList>
            <consortium name="The Broad Institute Genome Sequencing Platform"/>
            <person name="Russ C."/>
            <person name="Cuomo C."/>
            <person name="Burger G."/>
            <person name="Gray M.W."/>
            <person name="Holland P.W.H."/>
            <person name="King N."/>
            <person name="Lang F.B.F."/>
            <person name="Roger A.J."/>
            <person name="Ruiz-Trillo I."/>
            <person name="Young S.K."/>
            <person name="Zeng Q."/>
            <person name="Gargeya S."/>
            <person name="Alvarado L."/>
            <person name="Berlin A."/>
            <person name="Chapman S.B."/>
            <person name="Chen Z."/>
            <person name="Freedman E."/>
            <person name="Gellesch M."/>
            <person name="Goldberg J."/>
            <person name="Griggs A."/>
            <person name="Gujja S."/>
            <person name="Heilman E."/>
            <person name="Heiman D."/>
            <person name="Howarth C."/>
            <person name="Mehta T."/>
            <person name="Neiman D."/>
            <person name="Pearson M."/>
            <person name="Roberts A."/>
            <person name="Saif S."/>
            <person name="Shea T."/>
            <person name="Shenoy N."/>
            <person name="Sisk P."/>
            <person name="Stolte C."/>
            <person name="Sykes S."/>
            <person name="White J."/>
            <person name="Yandava C."/>
            <person name="Haas B."/>
            <person name="Nusbaum C."/>
            <person name="Birren B."/>
        </authorList>
    </citation>
    <scope>NUCLEOTIDE SEQUENCE [LARGE SCALE GENOMIC DNA]</scope>
    <source>
        <strain evidence="2">ATCC 50818</strain>
    </source>
</reference>